<keyword evidence="1" id="KW-0812">Transmembrane</keyword>
<keyword evidence="1" id="KW-0472">Membrane</keyword>
<dbReference type="PATRIC" id="fig|84292.3.peg.373"/>
<comment type="caution">
    <text evidence="2">The sequence shown here is derived from an EMBL/GenBank/DDBJ whole genome shotgun (WGS) entry which is preliminary data.</text>
</comment>
<evidence type="ECO:0000313" key="3">
    <source>
        <dbReference type="Proteomes" id="UP000037737"/>
    </source>
</evidence>
<name>A0A0N0RRR6_9MICO</name>
<evidence type="ECO:0000256" key="1">
    <source>
        <dbReference type="SAM" id="Phobius"/>
    </source>
</evidence>
<organism evidence="2 3">
    <name type="scientific">Microbacterium aurantiacum</name>
    <dbReference type="NCBI Taxonomy" id="162393"/>
    <lineage>
        <taxon>Bacteria</taxon>
        <taxon>Bacillati</taxon>
        <taxon>Actinomycetota</taxon>
        <taxon>Actinomycetes</taxon>
        <taxon>Micrococcales</taxon>
        <taxon>Microbacteriaceae</taxon>
        <taxon>Microbacterium</taxon>
    </lineage>
</organism>
<gene>
    <name evidence="2" type="ORF">XI38_01785</name>
</gene>
<dbReference type="RefSeq" id="WP_053546587.1">
    <property type="nucleotide sequence ID" value="NZ_JAHWXH010000001.1"/>
</dbReference>
<feature type="transmembrane region" description="Helical" evidence="1">
    <location>
        <begin position="33"/>
        <end position="53"/>
    </location>
</feature>
<keyword evidence="3" id="KW-1185">Reference proteome</keyword>
<accession>A0A0N0RRR6</accession>
<sequence>MADDPMHPRDSAPEPYRARSETLQLRRAPKISVFLIAGAGLGILAALILTFAFNGTEAVSRNTGFEYSQTQVFGFIALICIPIGVALGGVVALIFDRASNRRAREVTVEHDAIQIAPDDDRA</sequence>
<reference evidence="2" key="1">
    <citation type="submission" date="2015-04" db="EMBL/GenBank/DDBJ databases">
        <title>Complete genome sequence of Microbacterium chocolatum SIT 101, a bacterium enantioselectively hydrolyzing mesomeric diesters.</title>
        <authorList>
            <person name="Li X."/>
            <person name="Xu Y."/>
        </authorList>
    </citation>
    <scope>NUCLEOTIDE SEQUENCE [LARGE SCALE GENOMIC DNA]</scope>
    <source>
        <strain evidence="2">SIT 101</strain>
    </source>
</reference>
<keyword evidence="1" id="KW-1133">Transmembrane helix</keyword>
<evidence type="ECO:0000313" key="2">
    <source>
        <dbReference type="EMBL" id="KOS12145.1"/>
    </source>
</evidence>
<dbReference type="EMBL" id="LAVO01000001">
    <property type="protein sequence ID" value="KOS12145.1"/>
    <property type="molecule type" value="Genomic_DNA"/>
</dbReference>
<feature type="transmembrane region" description="Helical" evidence="1">
    <location>
        <begin position="73"/>
        <end position="95"/>
    </location>
</feature>
<protein>
    <submittedName>
        <fullName evidence="2">Membrane component of Trk-type K+ transport systems</fullName>
    </submittedName>
</protein>
<dbReference type="AlphaFoldDB" id="A0A0N0RRR6"/>
<dbReference type="KEGG" id="mcw:A8L33_04500"/>
<dbReference type="Proteomes" id="UP000037737">
    <property type="component" value="Unassembled WGS sequence"/>
</dbReference>
<proteinExistence type="predicted"/>